<dbReference type="AlphaFoldDB" id="A0AAU1ID15"/>
<name>A0AAU1ID15_9ACTN</name>
<dbReference type="EMBL" id="CP108140">
    <property type="protein sequence ID" value="WTP91605.1"/>
    <property type="molecule type" value="Genomic_DNA"/>
</dbReference>
<evidence type="ECO:0000313" key="1">
    <source>
        <dbReference type="EMBL" id="WTP91605.1"/>
    </source>
</evidence>
<reference evidence="1" key="1">
    <citation type="submission" date="2022-10" db="EMBL/GenBank/DDBJ databases">
        <title>The complete genomes of actinobacterial strains from the NBC collection.</title>
        <authorList>
            <person name="Joergensen T.S."/>
            <person name="Alvarez Arevalo M."/>
            <person name="Sterndorff E.B."/>
            <person name="Faurdal D."/>
            <person name="Vuksanovic O."/>
            <person name="Mourched A.-S."/>
            <person name="Charusanti P."/>
            <person name="Shaw S."/>
            <person name="Blin K."/>
            <person name="Weber T."/>
        </authorList>
    </citation>
    <scope>NUCLEOTIDE SEQUENCE</scope>
    <source>
        <strain evidence="1">NBC 00180</strain>
    </source>
</reference>
<organism evidence="1">
    <name type="scientific">Streptomyces sp. NBC_00180</name>
    <dbReference type="NCBI Taxonomy" id="2903632"/>
    <lineage>
        <taxon>Bacteria</taxon>
        <taxon>Bacillati</taxon>
        <taxon>Actinomycetota</taxon>
        <taxon>Actinomycetes</taxon>
        <taxon>Kitasatosporales</taxon>
        <taxon>Streptomycetaceae</taxon>
        <taxon>Streptomyces</taxon>
    </lineage>
</organism>
<protein>
    <recommendedName>
        <fullName evidence="2">Transposase IS4-like domain-containing protein</fullName>
    </recommendedName>
</protein>
<sequence>MCFQPLLDTVADLAGAVVTSEAMHPQREHADYLLAQGAHYIAIVKGNQKKLHRRLKSLPWKDIPLQ</sequence>
<evidence type="ECO:0008006" key="2">
    <source>
        <dbReference type="Google" id="ProtNLM"/>
    </source>
</evidence>
<gene>
    <name evidence="1" type="ORF">OG477_42950</name>
</gene>
<proteinExistence type="predicted"/>
<accession>A0AAU1ID15</accession>